<proteinExistence type="predicted"/>
<name>A0A7R9IZP3_TIMCA</name>
<dbReference type="AlphaFoldDB" id="A0A7R9IZP3"/>
<gene>
    <name evidence="1" type="ORF">TCMB3V08_LOCUS2336</name>
</gene>
<evidence type="ECO:0000313" key="1">
    <source>
        <dbReference type="EMBL" id="CAD7569606.1"/>
    </source>
</evidence>
<organism evidence="1">
    <name type="scientific">Timema californicum</name>
    <name type="common">California timema</name>
    <name type="synonym">Walking stick</name>
    <dbReference type="NCBI Taxonomy" id="61474"/>
    <lineage>
        <taxon>Eukaryota</taxon>
        <taxon>Metazoa</taxon>
        <taxon>Ecdysozoa</taxon>
        <taxon>Arthropoda</taxon>
        <taxon>Hexapoda</taxon>
        <taxon>Insecta</taxon>
        <taxon>Pterygota</taxon>
        <taxon>Neoptera</taxon>
        <taxon>Polyneoptera</taxon>
        <taxon>Phasmatodea</taxon>
        <taxon>Timematodea</taxon>
        <taxon>Timematoidea</taxon>
        <taxon>Timematidae</taxon>
        <taxon>Timema</taxon>
    </lineage>
</organism>
<dbReference type="EMBL" id="OE179735">
    <property type="protein sequence ID" value="CAD7569606.1"/>
    <property type="molecule type" value="Genomic_DNA"/>
</dbReference>
<accession>A0A7R9IZP3</accession>
<sequence>MIHVLLDSLVERGCSCLDVIFAGRRLWNIILSFPATSNYYDCYCYTSLGYSLQQDCSSPRTSQYLKNNRVDLKGRVGRRNRVPDTDLRDQGSISTQYKGPVFLVVGRQTSECVGLGESMKDAVILQKQTYLLTSIVIPAQQGPMVCLDINSHGLDVSGYDLHTVAGLSSSANIT</sequence>
<protein>
    <submittedName>
        <fullName evidence="1">(California timema) hypothetical protein</fullName>
    </submittedName>
</protein>
<reference evidence="1" key="1">
    <citation type="submission" date="2020-11" db="EMBL/GenBank/DDBJ databases">
        <authorList>
            <person name="Tran Van P."/>
        </authorList>
    </citation>
    <scope>NUCLEOTIDE SEQUENCE</scope>
</reference>